<feature type="active site" evidence="7">
    <location>
        <position position="188"/>
    </location>
</feature>
<evidence type="ECO:0000256" key="5">
    <source>
        <dbReference type="ARBA" id="ARBA00022833"/>
    </source>
</evidence>
<dbReference type="OrthoDB" id="291295at2"/>
<dbReference type="InterPro" id="IPR001570">
    <property type="entry name" value="Peptidase_M4_C_domain"/>
</dbReference>
<comment type="subcellular location">
    <subcellularLocation>
        <location evidence="8">Secreted</location>
    </subcellularLocation>
</comment>
<evidence type="ECO:0000256" key="6">
    <source>
        <dbReference type="ARBA" id="ARBA00023049"/>
    </source>
</evidence>
<evidence type="ECO:0000259" key="10">
    <source>
        <dbReference type="Pfam" id="PF02868"/>
    </source>
</evidence>
<dbReference type="PANTHER" id="PTHR43579">
    <property type="match status" value="1"/>
</dbReference>
<keyword evidence="8" id="KW-0964">Secreted</keyword>
<dbReference type="InterPro" id="IPR027268">
    <property type="entry name" value="Peptidase_M4/M1_CTD_sf"/>
</dbReference>
<dbReference type="PRINTS" id="PR00730">
    <property type="entry name" value="THERMOLYSIN"/>
</dbReference>
<feature type="active site" description="Proton donor" evidence="7">
    <location>
        <position position="289"/>
    </location>
</feature>
<comment type="cofactor">
    <cofactor evidence="8">
        <name>Zn(2+)</name>
        <dbReference type="ChEBI" id="CHEBI:29105"/>
    </cofactor>
</comment>
<protein>
    <recommendedName>
        <fullName evidence="8">Neutral metalloproteinase</fullName>
        <ecNumber evidence="8">3.4.24.-</ecNumber>
    </recommendedName>
</protein>
<evidence type="ECO:0000256" key="7">
    <source>
        <dbReference type="PIRSR" id="PIRSR623612-1"/>
    </source>
</evidence>
<dbReference type="Pfam" id="PF02868">
    <property type="entry name" value="Peptidase_M4_C"/>
    <property type="match status" value="1"/>
</dbReference>
<name>A0A1Z3HLS8_9CYAN</name>
<feature type="domain" description="Peptidase M4" evidence="9">
    <location>
        <begin position="90"/>
        <end position="195"/>
    </location>
</feature>
<dbReference type="Gene3D" id="3.10.170.10">
    <property type="match status" value="1"/>
</dbReference>
<dbReference type="GO" id="GO:0004222">
    <property type="term" value="F:metalloendopeptidase activity"/>
    <property type="evidence" value="ECO:0007669"/>
    <property type="project" value="UniProtKB-UniRule"/>
</dbReference>
<evidence type="ECO:0000256" key="2">
    <source>
        <dbReference type="ARBA" id="ARBA00022670"/>
    </source>
</evidence>
<sequence>MAAHYYPHHHRPFHSCHLNPRECIVPSYILKEIADKGSPIQQERARQELIRAGQFRGQRQQIAELVERHRAQAAAATKQRLVYTADQNTTLPGRKVRGEGDPATGDAAIDEAYDGSGATYDLYQEIYGRHSIDNQGMDLISTVHYGVGYDNAFWNGEQMTYGDGDEDLPEDERLFNRFTIALDIIAHEMTHGVTQFEAGLVYRNQPGALNESFSDVFGALVNQRVNHQTAKEADWLIGAGLFTQNVNAKGIRSMKAPGTAYDDPRLGRDPQPAHMDDIYTGPDDNGGVHINSGIPNRAFYIAALDIGGYAWEKAGRIWYITLRDKLGQTADFQEAARQTLLVAADLFGQGSLEQQAVRKGWSEVGVGVAAPAGNGCLNTATNPLKYFFMQR</sequence>
<evidence type="ECO:0000259" key="9">
    <source>
        <dbReference type="Pfam" id="PF01447"/>
    </source>
</evidence>
<evidence type="ECO:0000313" key="12">
    <source>
        <dbReference type="Proteomes" id="UP000191901"/>
    </source>
</evidence>
<dbReference type="Gene3D" id="1.10.390.10">
    <property type="entry name" value="Neutral Protease Domain 2"/>
    <property type="match status" value="1"/>
</dbReference>
<dbReference type="InterPro" id="IPR013856">
    <property type="entry name" value="Peptidase_M4_domain"/>
</dbReference>
<evidence type="ECO:0000256" key="3">
    <source>
        <dbReference type="ARBA" id="ARBA00022723"/>
    </source>
</evidence>
<accession>A0A1Z3HLS8</accession>
<keyword evidence="12" id="KW-1185">Reference proteome</keyword>
<proteinExistence type="inferred from homology"/>
<evidence type="ECO:0000256" key="1">
    <source>
        <dbReference type="ARBA" id="ARBA00009388"/>
    </source>
</evidence>
<evidence type="ECO:0000256" key="8">
    <source>
        <dbReference type="RuleBase" id="RU366073"/>
    </source>
</evidence>
<dbReference type="InterPro" id="IPR023612">
    <property type="entry name" value="Peptidase_M4"/>
</dbReference>
<dbReference type="GO" id="GO:0006508">
    <property type="term" value="P:proteolysis"/>
    <property type="evidence" value="ECO:0007669"/>
    <property type="project" value="UniProtKB-KW"/>
</dbReference>
<dbReference type="Pfam" id="PF01447">
    <property type="entry name" value="Peptidase_M4"/>
    <property type="match status" value="1"/>
</dbReference>
<dbReference type="GO" id="GO:0005576">
    <property type="term" value="C:extracellular region"/>
    <property type="evidence" value="ECO:0007669"/>
    <property type="project" value="UniProtKB-SubCell"/>
</dbReference>
<organism evidence="11 12">
    <name type="scientific">Halomicronema hongdechloris C2206</name>
    <dbReference type="NCBI Taxonomy" id="1641165"/>
    <lineage>
        <taxon>Bacteria</taxon>
        <taxon>Bacillati</taxon>
        <taxon>Cyanobacteriota</taxon>
        <taxon>Cyanophyceae</taxon>
        <taxon>Nodosilineales</taxon>
        <taxon>Nodosilineaceae</taxon>
        <taxon>Halomicronema</taxon>
    </lineage>
</organism>
<dbReference type="CDD" id="cd09597">
    <property type="entry name" value="M4_TLP"/>
    <property type="match status" value="1"/>
</dbReference>
<dbReference type="KEGG" id="hhg:XM38_021870"/>
<keyword evidence="2 8" id="KW-0645">Protease</keyword>
<keyword evidence="3" id="KW-0479">Metal-binding</keyword>
<comment type="function">
    <text evidence="8">Extracellular zinc metalloprotease.</text>
</comment>
<dbReference type="SUPFAM" id="SSF55486">
    <property type="entry name" value="Metalloproteases ('zincins'), catalytic domain"/>
    <property type="match status" value="1"/>
</dbReference>
<dbReference type="AlphaFoldDB" id="A0A1Z3HLS8"/>
<dbReference type="EMBL" id="CP021983">
    <property type="protein sequence ID" value="ASC71235.1"/>
    <property type="molecule type" value="Genomic_DNA"/>
</dbReference>
<feature type="domain" description="Peptidase M4 C-terminal" evidence="10">
    <location>
        <begin position="198"/>
        <end position="366"/>
    </location>
</feature>
<dbReference type="Proteomes" id="UP000191901">
    <property type="component" value="Chromosome"/>
</dbReference>
<dbReference type="EC" id="3.4.24.-" evidence="8"/>
<evidence type="ECO:0000256" key="4">
    <source>
        <dbReference type="ARBA" id="ARBA00022801"/>
    </source>
</evidence>
<dbReference type="InterPro" id="IPR052759">
    <property type="entry name" value="Metalloprotease_M4"/>
</dbReference>
<keyword evidence="6 8" id="KW-0482">Metalloprotease</keyword>
<dbReference type="PANTHER" id="PTHR43579:SF1">
    <property type="entry name" value="NEUTRAL METALLOPROTEINASE"/>
    <property type="match status" value="1"/>
</dbReference>
<dbReference type="GO" id="GO:0046872">
    <property type="term" value="F:metal ion binding"/>
    <property type="evidence" value="ECO:0007669"/>
    <property type="project" value="UniProtKB-UniRule"/>
</dbReference>
<keyword evidence="5 8" id="KW-0862">Zinc</keyword>
<comment type="similarity">
    <text evidence="1 8">Belongs to the peptidase M4 family.</text>
</comment>
<reference evidence="11 12" key="1">
    <citation type="journal article" date="2016" name="Biochim. Biophys. Acta">
        <title>Characterization of red-shifted phycobilisomes isolated from the chlorophyll f-containing cyanobacterium Halomicronema hongdechloris.</title>
        <authorList>
            <person name="Li Y."/>
            <person name="Lin Y."/>
            <person name="Garvey C.J."/>
            <person name="Birch D."/>
            <person name="Corkery R.W."/>
            <person name="Loughlin P.C."/>
            <person name="Scheer H."/>
            <person name="Willows R.D."/>
            <person name="Chen M."/>
        </authorList>
    </citation>
    <scope>NUCLEOTIDE SEQUENCE [LARGE SCALE GENOMIC DNA]</scope>
    <source>
        <strain evidence="11 12">C2206</strain>
    </source>
</reference>
<dbReference type="RefSeq" id="WP_088429780.1">
    <property type="nucleotide sequence ID" value="NZ_CP021983.2"/>
</dbReference>
<evidence type="ECO:0000313" key="11">
    <source>
        <dbReference type="EMBL" id="ASC71235.1"/>
    </source>
</evidence>
<keyword evidence="4 8" id="KW-0378">Hydrolase</keyword>
<gene>
    <name evidence="11" type="primary">prt1</name>
    <name evidence="11" type="ORF">XM38_021870</name>
</gene>